<dbReference type="PROSITE" id="PS50106">
    <property type="entry name" value="PDZ"/>
    <property type="match status" value="1"/>
</dbReference>
<organism evidence="4 5">
    <name type="scientific">Symbiodinium microadriaticum</name>
    <name type="common">Dinoflagellate</name>
    <name type="synonym">Zooxanthella microadriatica</name>
    <dbReference type="NCBI Taxonomy" id="2951"/>
    <lineage>
        <taxon>Eukaryota</taxon>
        <taxon>Sar</taxon>
        <taxon>Alveolata</taxon>
        <taxon>Dinophyceae</taxon>
        <taxon>Suessiales</taxon>
        <taxon>Symbiodiniaceae</taxon>
        <taxon>Symbiodinium</taxon>
    </lineage>
</organism>
<keyword evidence="2" id="KW-0812">Transmembrane</keyword>
<dbReference type="Gene3D" id="2.30.42.10">
    <property type="match status" value="1"/>
</dbReference>
<feature type="transmembrane region" description="Helical" evidence="2">
    <location>
        <begin position="49"/>
        <end position="70"/>
    </location>
</feature>
<comment type="caution">
    <text evidence="4">The sequence shown here is derived from an EMBL/GenBank/DDBJ whole genome shotgun (WGS) entry which is preliminary data.</text>
</comment>
<evidence type="ECO:0000313" key="4">
    <source>
        <dbReference type="EMBL" id="OLQ01809.1"/>
    </source>
</evidence>
<dbReference type="AlphaFoldDB" id="A0A1Q9E329"/>
<keyword evidence="2" id="KW-0472">Membrane</keyword>
<proteinExistence type="predicted"/>
<feature type="compositionally biased region" description="Basic and acidic residues" evidence="1">
    <location>
        <begin position="249"/>
        <end position="269"/>
    </location>
</feature>
<evidence type="ECO:0000256" key="2">
    <source>
        <dbReference type="SAM" id="Phobius"/>
    </source>
</evidence>
<keyword evidence="5" id="KW-1185">Reference proteome</keyword>
<dbReference type="SMART" id="SM00228">
    <property type="entry name" value="PDZ"/>
    <property type="match status" value="1"/>
</dbReference>
<feature type="domain" description="PDZ" evidence="3">
    <location>
        <begin position="123"/>
        <end position="217"/>
    </location>
</feature>
<name>A0A1Q9E329_SYMMI</name>
<feature type="region of interest" description="Disordered" evidence="1">
    <location>
        <begin position="249"/>
        <end position="272"/>
    </location>
</feature>
<sequence>MITAAAVKGSLALHMTDEGVIFFNRVAAEKTPGMAFKPELHQRTGRRSAFLLAAIALGYGTSAFVFPRIAKAYQRQDLSPSVVRQAAKERSPVERMQRFLRPRMGKGTIRELPSNAEMIGSLKIAYEVVLKKPMGIVLEDGPQGPGFGVGVADVLETGSAHKLLQEVLFDGKDSMWIQEGDELEAVNGEPLNGFKDKAAELVMNSGDEVRLTLSRPRKGYIKVVFPDGKSITSPRAATLDRLAEKASTYKKDGKQEDNALGWRKSDEGGVRPGEAEFECWIPLRLVPAPEEYEKALQEEAAESARRERER</sequence>
<protein>
    <recommendedName>
        <fullName evidence="3">PDZ domain-containing protein</fullName>
    </recommendedName>
</protein>
<dbReference type="InterPro" id="IPR001478">
    <property type="entry name" value="PDZ"/>
</dbReference>
<dbReference type="EMBL" id="LSRX01000281">
    <property type="protein sequence ID" value="OLQ01809.1"/>
    <property type="molecule type" value="Genomic_DNA"/>
</dbReference>
<reference evidence="4 5" key="1">
    <citation type="submission" date="2016-02" db="EMBL/GenBank/DDBJ databases">
        <title>Genome analysis of coral dinoflagellate symbionts highlights evolutionary adaptations to a symbiotic lifestyle.</title>
        <authorList>
            <person name="Aranda M."/>
            <person name="Li Y."/>
            <person name="Liew Y.J."/>
            <person name="Baumgarten S."/>
            <person name="Simakov O."/>
            <person name="Wilson M."/>
            <person name="Piel J."/>
            <person name="Ashoor H."/>
            <person name="Bougouffa S."/>
            <person name="Bajic V.B."/>
            <person name="Ryu T."/>
            <person name="Ravasi T."/>
            <person name="Bayer T."/>
            <person name="Micklem G."/>
            <person name="Kim H."/>
            <person name="Bhak J."/>
            <person name="Lajeunesse T.C."/>
            <person name="Voolstra C.R."/>
        </authorList>
    </citation>
    <scope>NUCLEOTIDE SEQUENCE [LARGE SCALE GENOMIC DNA]</scope>
    <source>
        <strain evidence="4 5">CCMP2467</strain>
    </source>
</reference>
<keyword evidence="2" id="KW-1133">Transmembrane helix</keyword>
<dbReference type="OrthoDB" id="415458at2759"/>
<gene>
    <name evidence="4" type="ORF">AK812_SmicGene15410</name>
</gene>
<dbReference type="SUPFAM" id="SSF50156">
    <property type="entry name" value="PDZ domain-like"/>
    <property type="match status" value="1"/>
</dbReference>
<evidence type="ECO:0000259" key="3">
    <source>
        <dbReference type="PROSITE" id="PS50106"/>
    </source>
</evidence>
<dbReference type="CDD" id="cd00136">
    <property type="entry name" value="PDZ_canonical"/>
    <property type="match status" value="1"/>
</dbReference>
<dbReference type="Proteomes" id="UP000186817">
    <property type="component" value="Unassembled WGS sequence"/>
</dbReference>
<dbReference type="InterPro" id="IPR036034">
    <property type="entry name" value="PDZ_sf"/>
</dbReference>
<evidence type="ECO:0000256" key="1">
    <source>
        <dbReference type="SAM" id="MobiDB-lite"/>
    </source>
</evidence>
<evidence type="ECO:0000313" key="5">
    <source>
        <dbReference type="Proteomes" id="UP000186817"/>
    </source>
</evidence>
<accession>A0A1Q9E329</accession>